<accession>A0A0C9UJD0</accession>
<dbReference type="HOGENOM" id="CLU_2028226_0_0_1"/>
<dbReference type="AlphaFoldDB" id="A0A0C9UJD0"/>
<keyword evidence="3" id="KW-1185">Reference proteome</keyword>
<proteinExistence type="predicted"/>
<reference evidence="2 3" key="1">
    <citation type="submission" date="2014-06" db="EMBL/GenBank/DDBJ databases">
        <title>Evolutionary Origins and Diversification of the Mycorrhizal Mutualists.</title>
        <authorList>
            <consortium name="DOE Joint Genome Institute"/>
            <consortium name="Mycorrhizal Genomics Consortium"/>
            <person name="Kohler A."/>
            <person name="Kuo A."/>
            <person name="Nagy L.G."/>
            <person name="Floudas D."/>
            <person name="Copeland A."/>
            <person name="Barry K.W."/>
            <person name="Cichocki N."/>
            <person name="Veneault-Fourrey C."/>
            <person name="LaButti K."/>
            <person name="Lindquist E.A."/>
            <person name="Lipzen A."/>
            <person name="Lundell T."/>
            <person name="Morin E."/>
            <person name="Murat C."/>
            <person name="Riley R."/>
            <person name="Ohm R."/>
            <person name="Sun H."/>
            <person name="Tunlid A."/>
            <person name="Henrissat B."/>
            <person name="Grigoriev I.V."/>
            <person name="Hibbett D.S."/>
            <person name="Martin F."/>
        </authorList>
    </citation>
    <scope>NUCLEOTIDE SEQUENCE [LARGE SCALE GENOMIC DNA]</scope>
    <source>
        <strain evidence="2 3">SS14</strain>
    </source>
</reference>
<sequence>MPTCCIINSSTVFDHLALFVGKQLNQTPRSKNPPTLSINPESESTTKINELKSRIKELEDALGTLQTIHGRDTSLLNEEEEDQDVDDLNEMLGTLKVDRDSGSTHFFGHPGGIEVHFHLIII</sequence>
<name>A0A0C9UJD0_SPHS4</name>
<evidence type="ECO:0000256" key="1">
    <source>
        <dbReference type="SAM" id="MobiDB-lite"/>
    </source>
</evidence>
<protein>
    <submittedName>
        <fullName evidence="2">Uncharacterized protein</fullName>
    </submittedName>
</protein>
<feature type="region of interest" description="Disordered" evidence="1">
    <location>
        <begin position="25"/>
        <end position="45"/>
    </location>
</feature>
<gene>
    <name evidence="2" type="ORF">M422DRAFT_785610</name>
</gene>
<dbReference type="EMBL" id="KN837420">
    <property type="protein sequence ID" value="KIJ25345.1"/>
    <property type="molecule type" value="Genomic_DNA"/>
</dbReference>
<organism evidence="2 3">
    <name type="scientific">Sphaerobolus stellatus (strain SS14)</name>
    <dbReference type="NCBI Taxonomy" id="990650"/>
    <lineage>
        <taxon>Eukaryota</taxon>
        <taxon>Fungi</taxon>
        <taxon>Dikarya</taxon>
        <taxon>Basidiomycota</taxon>
        <taxon>Agaricomycotina</taxon>
        <taxon>Agaricomycetes</taxon>
        <taxon>Phallomycetidae</taxon>
        <taxon>Geastrales</taxon>
        <taxon>Sphaerobolaceae</taxon>
        <taxon>Sphaerobolus</taxon>
    </lineage>
</organism>
<evidence type="ECO:0000313" key="2">
    <source>
        <dbReference type="EMBL" id="KIJ25345.1"/>
    </source>
</evidence>
<evidence type="ECO:0000313" key="3">
    <source>
        <dbReference type="Proteomes" id="UP000054279"/>
    </source>
</evidence>
<dbReference type="Proteomes" id="UP000054279">
    <property type="component" value="Unassembled WGS sequence"/>
</dbReference>